<keyword evidence="3" id="KW-1185">Reference proteome</keyword>
<organism evidence="2 3">
    <name type="scientific">Thalassospira marina</name>
    <dbReference type="NCBI Taxonomy" id="2048283"/>
    <lineage>
        <taxon>Bacteria</taxon>
        <taxon>Pseudomonadati</taxon>
        <taxon>Pseudomonadota</taxon>
        <taxon>Alphaproteobacteria</taxon>
        <taxon>Rhodospirillales</taxon>
        <taxon>Thalassospiraceae</taxon>
        <taxon>Thalassospira</taxon>
    </lineage>
</organism>
<gene>
    <name evidence="2" type="ORF">CSC3H3_15150</name>
</gene>
<proteinExistence type="predicted"/>
<feature type="chain" id="PRO_5045153693" evidence="1">
    <location>
        <begin position="23"/>
        <end position="163"/>
    </location>
</feature>
<dbReference type="EMBL" id="CP024199">
    <property type="protein sequence ID" value="AUG53901.1"/>
    <property type="molecule type" value="Genomic_DNA"/>
</dbReference>
<dbReference type="Proteomes" id="UP000233458">
    <property type="component" value="Chromosome"/>
</dbReference>
<sequence>MKFLKYAVLTATCCLFAAPAFAKQSGINQWSASESKDAITDELLVTAGIAAPEGVQLLFQCSQGHFVAVIVGYLQSVKLKLLSMEDTLPVAWRIDKEPAVTETWITLGKDAALASLDATNFAFSILKGGDKLVFRVQDITSTVPLKGAAEQISLPLKACNIKP</sequence>
<name>A0ABM6QBH0_9PROT</name>
<reference evidence="2 3" key="1">
    <citation type="submission" date="2017-10" db="EMBL/GenBank/DDBJ databases">
        <title>Biodiversity and function of Thalassospira species in the particle-attached aromatic-hydrocarbon-degrading consortia from the surface seawater of the China South Sea.</title>
        <authorList>
            <person name="Dong C."/>
            <person name="Liu R."/>
            <person name="Shao Z."/>
        </authorList>
    </citation>
    <scope>NUCLEOTIDE SEQUENCE [LARGE SCALE GENOMIC DNA]</scope>
    <source>
        <strain evidence="2 3">CSC3H3</strain>
    </source>
</reference>
<keyword evidence="1" id="KW-0732">Signal</keyword>
<protein>
    <submittedName>
        <fullName evidence="2">Uncharacterized protein</fullName>
    </submittedName>
</protein>
<evidence type="ECO:0000313" key="3">
    <source>
        <dbReference type="Proteomes" id="UP000233458"/>
    </source>
</evidence>
<evidence type="ECO:0000313" key="2">
    <source>
        <dbReference type="EMBL" id="AUG53901.1"/>
    </source>
</evidence>
<feature type="signal peptide" evidence="1">
    <location>
        <begin position="1"/>
        <end position="22"/>
    </location>
</feature>
<dbReference type="RefSeq" id="WP_101285367.1">
    <property type="nucleotide sequence ID" value="NZ_CP024199.1"/>
</dbReference>
<accession>A0ABM6QBH0</accession>
<evidence type="ECO:0000256" key="1">
    <source>
        <dbReference type="SAM" id="SignalP"/>
    </source>
</evidence>